<dbReference type="RefSeq" id="WP_201657796.1">
    <property type="nucleotide sequence ID" value="NZ_CP068047.1"/>
</dbReference>
<keyword evidence="1" id="KW-0812">Transmembrane</keyword>
<proteinExistence type="predicted"/>
<keyword evidence="1" id="KW-0472">Membrane</keyword>
<dbReference type="Gene3D" id="2.40.50.1020">
    <property type="entry name" value="LytTr DNA-binding domain"/>
    <property type="match status" value="1"/>
</dbReference>
<dbReference type="Proteomes" id="UP000595460">
    <property type="component" value="Chromosome"/>
</dbReference>
<protein>
    <submittedName>
        <fullName evidence="3">LytTR family transcriptional regulator</fullName>
    </submittedName>
</protein>
<name>A0ABX7BX23_9HYPH</name>
<feature type="domain" description="HTH LytTR-type" evidence="2">
    <location>
        <begin position="169"/>
        <end position="253"/>
    </location>
</feature>
<dbReference type="SMART" id="SM00850">
    <property type="entry name" value="LytTR"/>
    <property type="match status" value="1"/>
</dbReference>
<dbReference type="EMBL" id="CP068047">
    <property type="protein sequence ID" value="QQR36336.1"/>
    <property type="molecule type" value="Genomic_DNA"/>
</dbReference>
<evidence type="ECO:0000313" key="4">
    <source>
        <dbReference type="Proteomes" id="UP000595460"/>
    </source>
</evidence>
<feature type="transmembrane region" description="Helical" evidence="1">
    <location>
        <begin position="20"/>
        <end position="39"/>
    </location>
</feature>
<reference evidence="3 4" key="1">
    <citation type="submission" date="2021-01" db="EMBL/GenBank/DDBJ databases">
        <title>Genome seq and assembly of Devosia sp. G19.</title>
        <authorList>
            <person name="Chhetri G."/>
        </authorList>
    </citation>
    <scope>NUCLEOTIDE SEQUENCE [LARGE SCALE GENOMIC DNA]</scope>
    <source>
        <strain evidence="3 4">G19</strain>
    </source>
</reference>
<evidence type="ECO:0000313" key="3">
    <source>
        <dbReference type="EMBL" id="QQR36336.1"/>
    </source>
</evidence>
<sequence length="254" mass="26960">MNFTTLQSTLREMHAMARDLRIWAALGLLGLVVGLVGPFGTFEMPPLARVAYWLAVVLGTSVTGTLIAGATERMLATRLHRLVAAAIAGGIAGVPIALVVMLINVAAYGMWFPPIDAVTLMVYCVAISAAVTVLGAIFGRTQPAGATADGTPALLERLPLPQRGRLLHLAVADHYVEVTTDRGRALLLLRLSDAIRETEPVPGLQVHRSHWVALSAVRRATRQAGKPVLELENGAIVPISRSYLADARAAGLLT</sequence>
<feature type="transmembrane region" description="Helical" evidence="1">
    <location>
        <begin position="51"/>
        <end position="70"/>
    </location>
</feature>
<evidence type="ECO:0000256" key="1">
    <source>
        <dbReference type="SAM" id="Phobius"/>
    </source>
</evidence>
<accession>A0ABX7BX23</accession>
<gene>
    <name evidence="3" type="ORF">JI749_01470</name>
</gene>
<organism evidence="3 4">
    <name type="scientific">Devosia oryziradicis</name>
    <dbReference type="NCBI Taxonomy" id="2801335"/>
    <lineage>
        <taxon>Bacteria</taxon>
        <taxon>Pseudomonadati</taxon>
        <taxon>Pseudomonadota</taxon>
        <taxon>Alphaproteobacteria</taxon>
        <taxon>Hyphomicrobiales</taxon>
        <taxon>Devosiaceae</taxon>
        <taxon>Devosia</taxon>
    </lineage>
</organism>
<feature type="transmembrane region" description="Helical" evidence="1">
    <location>
        <begin position="117"/>
        <end position="138"/>
    </location>
</feature>
<dbReference type="PROSITE" id="PS50930">
    <property type="entry name" value="HTH_LYTTR"/>
    <property type="match status" value="1"/>
</dbReference>
<keyword evidence="1" id="KW-1133">Transmembrane helix</keyword>
<evidence type="ECO:0000259" key="2">
    <source>
        <dbReference type="PROSITE" id="PS50930"/>
    </source>
</evidence>
<dbReference type="InterPro" id="IPR007492">
    <property type="entry name" value="LytTR_DNA-bd_dom"/>
</dbReference>
<feature type="transmembrane region" description="Helical" evidence="1">
    <location>
        <begin position="82"/>
        <end position="111"/>
    </location>
</feature>
<keyword evidence="4" id="KW-1185">Reference proteome</keyword>
<dbReference type="Pfam" id="PF04397">
    <property type="entry name" value="LytTR"/>
    <property type="match status" value="1"/>
</dbReference>